<dbReference type="PANTHER" id="PTHR11910">
    <property type="entry name" value="ATP SYNTHASE DELTA CHAIN"/>
    <property type="match status" value="1"/>
</dbReference>
<evidence type="ECO:0000256" key="1">
    <source>
        <dbReference type="ARBA" id="ARBA00004370"/>
    </source>
</evidence>
<keyword evidence="5 8" id="KW-0472">Membrane</keyword>
<proteinExistence type="inferred from homology"/>
<evidence type="ECO:0000313" key="9">
    <source>
        <dbReference type="EMBL" id="SHE92830.1"/>
    </source>
</evidence>
<dbReference type="Gene3D" id="1.10.520.20">
    <property type="entry name" value="N-terminal domain of the delta subunit of the F1F0-ATP synthase"/>
    <property type="match status" value="1"/>
</dbReference>
<gene>
    <name evidence="8" type="primary">atpH</name>
    <name evidence="9" type="ORF">SAMN02745190_01486</name>
</gene>
<dbReference type="STRING" id="1123243.SAMN02745190_01486"/>
<comment type="function">
    <text evidence="8">F(1)F(0) ATP synthase produces ATP from ADP in the presence of a proton or sodium gradient. F-type ATPases consist of two structural domains, F(1) containing the extramembraneous catalytic core and F(0) containing the membrane proton channel, linked together by a central stalk and a peripheral stalk. During catalysis, ATP synthesis in the catalytic domain of F(1) is coupled via a rotary mechanism of the central stalk subunits to proton translocation.</text>
</comment>
<dbReference type="Proteomes" id="UP000184404">
    <property type="component" value="Unassembled WGS sequence"/>
</dbReference>
<dbReference type="InterPro" id="IPR026015">
    <property type="entry name" value="ATP_synth_OSCP/delta_N_sf"/>
</dbReference>
<evidence type="ECO:0000256" key="5">
    <source>
        <dbReference type="ARBA" id="ARBA00023136"/>
    </source>
</evidence>
<keyword evidence="8" id="KW-1003">Cell membrane</keyword>
<dbReference type="GO" id="GO:0046933">
    <property type="term" value="F:proton-transporting ATP synthase activity, rotational mechanism"/>
    <property type="evidence" value="ECO:0007669"/>
    <property type="project" value="UniProtKB-UniRule"/>
</dbReference>
<dbReference type="PRINTS" id="PR00125">
    <property type="entry name" value="ATPASEDELTA"/>
</dbReference>
<dbReference type="SUPFAM" id="SSF47928">
    <property type="entry name" value="N-terminal domain of the delta subunit of the F1F0-ATP synthase"/>
    <property type="match status" value="1"/>
</dbReference>
<dbReference type="InterPro" id="IPR000711">
    <property type="entry name" value="ATPase_OSCP/dsu"/>
</dbReference>
<dbReference type="Pfam" id="PF00213">
    <property type="entry name" value="OSCP"/>
    <property type="match status" value="1"/>
</dbReference>
<keyword evidence="7 8" id="KW-0066">ATP synthesis</keyword>
<dbReference type="OrthoDB" id="9802471at2"/>
<dbReference type="InterPro" id="IPR020781">
    <property type="entry name" value="ATPase_OSCP/d_CS"/>
</dbReference>
<accession>A0A1M4XHE9</accession>
<name>A0A1M4XHE9_9FIRM</name>
<reference evidence="9 10" key="1">
    <citation type="submission" date="2016-11" db="EMBL/GenBank/DDBJ databases">
        <authorList>
            <person name="Jaros S."/>
            <person name="Januszkiewicz K."/>
            <person name="Wedrychowicz H."/>
        </authorList>
    </citation>
    <scope>NUCLEOTIDE SEQUENCE [LARGE SCALE GENOMIC DNA]</scope>
    <source>
        <strain evidence="9 10">DSM 10502</strain>
    </source>
</reference>
<evidence type="ECO:0000256" key="8">
    <source>
        <dbReference type="HAMAP-Rule" id="MF_01416"/>
    </source>
</evidence>
<keyword evidence="4 8" id="KW-0406">Ion transport</keyword>
<comment type="similarity">
    <text evidence="8">Belongs to the ATPase delta chain family.</text>
</comment>
<evidence type="ECO:0000256" key="6">
    <source>
        <dbReference type="ARBA" id="ARBA00023196"/>
    </source>
</evidence>
<dbReference type="NCBIfam" id="TIGR01145">
    <property type="entry name" value="ATP_synt_delta"/>
    <property type="match status" value="1"/>
</dbReference>
<sequence>MLNLQLANKYSRAIFLLAQEENKLDEYGKELKQLSADIDSFPELKTYLASPMIPVQAKKEVAAKAGAEEGLSPMVQNFFSLLVEKGRSELLDEIVSEYENFANEAQGIVVADVTTARDLNGSQTDRLSNKLAEITGKTIKLRPHLDPKIIGGVVVRMGDKRIDGSLTGKLQALQAELLAD</sequence>
<dbReference type="AlphaFoldDB" id="A0A1M4XHE9"/>
<organism evidence="9 10">
    <name type="scientific">Schwartzia succinivorans DSM 10502</name>
    <dbReference type="NCBI Taxonomy" id="1123243"/>
    <lineage>
        <taxon>Bacteria</taxon>
        <taxon>Bacillati</taxon>
        <taxon>Bacillota</taxon>
        <taxon>Negativicutes</taxon>
        <taxon>Selenomonadales</taxon>
        <taxon>Selenomonadaceae</taxon>
        <taxon>Schwartzia</taxon>
    </lineage>
</organism>
<evidence type="ECO:0000256" key="7">
    <source>
        <dbReference type="ARBA" id="ARBA00023310"/>
    </source>
</evidence>
<dbReference type="NCBIfam" id="NF004402">
    <property type="entry name" value="PRK05758.2-2"/>
    <property type="match status" value="1"/>
</dbReference>
<dbReference type="RefSeq" id="WP_072935586.1">
    <property type="nucleotide sequence ID" value="NZ_FQUG01000005.1"/>
</dbReference>
<comment type="function">
    <text evidence="8">This protein is part of the stalk that links CF(0) to CF(1). It either transmits conformational changes from CF(0) to CF(1) or is implicated in proton conduction.</text>
</comment>
<keyword evidence="10" id="KW-1185">Reference proteome</keyword>
<comment type="subcellular location">
    <subcellularLocation>
        <location evidence="8">Cell membrane</location>
        <topology evidence="8">Peripheral membrane protein</topology>
    </subcellularLocation>
    <subcellularLocation>
        <location evidence="1">Membrane</location>
    </subcellularLocation>
</comment>
<protein>
    <recommendedName>
        <fullName evidence="8">ATP synthase subunit delta</fullName>
    </recommendedName>
    <alternativeName>
        <fullName evidence="8">ATP synthase F(1) sector subunit delta</fullName>
    </alternativeName>
    <alternativeName>
        <fullName evidence="8">F-type ATPase subunit delta</fullName>
        <shortName evidence="8">F-ATPase subunit delta</shortName>
    </alternativeName>
</protein>
<keyword evidence="3 8" id="KW-0375">Hydrogen ion transport</keyword>
<evidence type="ECO:0000256" key="2">
    <source>
        <dbReference type="ARBA" id="ARBA00022448"/>
    </source>
</evidence>
<dbReference type="GO" id="GO:0045259">
    <property type="term" value="C:proton-transporting ATP synthase complex"/>
    <property type="evidence" value="ECO:0007669"/>
    <property type="project" value="UniProtKB-KW"/>
</dbReference>
<evidence type="ECO:0000256" key="3">
    <source>
        <dbReference type="ARBA" id="ARBA00022781"/>
    </source>
</evidence>
<dbReference type="EMBL" id="FQUG01000005">
    <property type="protein sequence ID" value="SHE92830.1"/>
    <property type="molecule type" value="Genomic_DNA"/>
</dbReference>
<dbReference type="GO" id="GO:0005886">
    <property type="term" value="C:plasma membrane"/>
    <property type="evidence" value="ECO:0007669"/>
    <property type="project" value="UniProtKB-SubCell"/>
</dbReference>
<dbReference type="PROSITE" id="PS00389">
    <property type="entry name" value="ATPASE_DELTA"/>
    <property type="match status" value="1"/>
</dbReference>
<keyword evidence="6 8" id="KW-0139">CF(1)</keyword>
<dbReference type="HAMAP" id="MF_01416">
    <property type="entry name" value="ATP_synth_delta_bact"/>
    <property type="match status" value="1"/>
</dbReference>
<evidence type="ECO:0000256" key="4">
    <source>
        <dbReference type="ARBA" id="ARBA00023065"/>
    </source>
</evidence>
<keyword evidence="2 8" id="KW-0813">Transport</keyword>
<evidence type="ECO:0000313" key="10">
    <source>
        <dbReference type="Proteomes" id="UP000184404"/>
    </source>
</evidence>